<gene>
    <name evidence="2" type="ORF">PVP01_0007460</name>
</gene>
<dbReference type="VEuPathDB" id="PlasmoDB:PVX_071190"/>
<accession>A0A565A5B3</accession>
<feature type="region of interest" description="Disordered" evidence="1">
    <location>
        <begin position="117"/>
        <end position="174"/>
    </location>
</feature>
<proteinExistence type="predicted"/>
<name>A0A565A5B3_PLAVI</name>
<organism evidence="2">
    <name type="scientific">Plasmodium vivax</name>
    <name type="common">malaria parasite P. vivax</name>
    <dbReference type="NCBI Taxonomy" id="5855"/>
    <lineage>
        <taxon>Eukaryota</taxon>
        <taxon>Sar</taxon>
        <taxon>Alveolata</taxon>
        <taxon>Apicomplexa</taxon>
        <taxon>Aconoidasida</taxon>
        <taxon>Haemosporida</taxon>
        <taxon>Plasmodiidae</taxon>
        <taxon>Plasmodium</taxon>
        <taxon>Plasmodium (Plasmodium)</taxon>
    </lineage>
</organism>
<sequence>MAKRATDEVFLNYDDYSVIKKVVGPHRDHVFDTKYDVILEDAKVETSKREMYGKSYKEIYRHLHSGGVMYNYMVQGCKYISYLIHKEVKNIPELHYNEETFEIFRKFVEDYHKYQQLHKKPEENTQHRTTELAPLPSQALQDEVENQRGRTSTEATQLTLTSSLPSSPELGTITAESGIQPGVETDLHSGRGPGLVREQIRETEPQGYELHDYRRHGTHVLNETIGKSGYRTAEAPLEQLKLMGERSKYPQDGLEMEQGTMGKITGAITGVLREVEPGPILGVSGGMGALFLLFKYTPVGTFFRGGRVRSRRIPNGFSGPFLGEFPDIQDYYGGNIGYGQMNPLAE</sequence>
<feature type="compositionally biased region" description="Basic and acidic residues" evidence="1">
    <location>
        <begin position="117"/>
        <end position="130"/>
    </location>
</feature>
<dbReference type="Proteomes" id="UP000220605">
    <property type="component" value="Unassembled WGS sequence"/>
</dbReference>
<evidence type="ECO:0000313" key="2">
    <source>
        <dbReference type="EMBL" id="VVA00034.1"/>
    </source>
</evidence>
<reference evidence="2" key="1">
    <citation type="submission" date="2016-07" db="EMBL/GenBank/DDBJ databases">
        <authorList>
            <consortium name="Pathogen Informatics"/>
        </authorList>
    </citation>
    <scope>NUCLEOTIDE SEQUENCE</scope>
</reference>
<dbReference type="EMBL" id="FLZR02000027">
    <property type="protein sequence ID" value="VVA00034.1"/>
    <property type="molecule type" value="Genomic_DNA"/>
</dbReference>
<feature type="compositionally biased region" description="Low complexity" evidence="1">
    <location>
        <begin position="156"/>
        <end position="172"/>
    </location>
</feature>
<dbReference type="VEuPathDB" id="PlasmoDB:PVP01_0007460"/>
<evidence type="ECO:0000256" key="1">
    <source>
        <dbReference type="SAM" id="MobiDB-lite"/>
    </source>
</evidence>
<protein>
    <submittedName>
        <fullName evidence="2">VIR protein</fullName>
    </submittedName>
</protein>
<dbReference type="OrthoDB" id="389504at2759"/>
<dbReference type="AlphaFoldDB" id="A0A565A5B3"/>